<dbReference type="EMBL" id="CM047906">
    <property type="protein sequence ID" value="KAJ0087587.1"/>
    <property type="molecule type" value="Genomic_DNA"/>
</dbReference>
<protein>
    <submittedName>
        <fullName evidence="1">Uncharacterized protein</fullName>
    </submittedName>
</protein>
<proteinExistence type="predicted"/>
<sequence length="61" mass="6854">MGDSQMPKDIGTFDLPSSRLVHEPLRACASAEEFIKQLLQFDQELAKERQEAEDAGEVSFL</sequence>
<comment type="caution">
    <text evidence="1">The sequence shown here is derived from an EMBL/GenBank/DDBJ whole genome shotgun (WGS) entry which is preliminary data.</text>
</comment>
<evidence type="ECO:0000313" key="1">
    <source>
        <dbReference type="EMBL" id="KAJ0087587.1"/>
    </source>
</evidence>
<organism evidence="1 2">
    <name type="scientific">Pistacia atlantica</name>
    <dbReference type="NCBI Taxonomy" id="434234"/>
    <lineage>
        <taxon>Eukaryota</taxon>
        <taxon>Viridiplantae</taxon>
        <taxon>Streptophyta</taxon>
        <taxon>Embryophyta</taxon>
        <taxon>Tracheophyta</taxon>
        <taxon>Spermatophyta</taxon>
        <taxon>Magnoliopsida</taxon>
        <taxon>eudicotyledons</taxon>
        <taxon>Gunneridae</taxon>
        <taxon>Pentapetalae</taxon>
        <taxon>rosids</taxon>
        <taxon>malvids</taxon>
        <taxon>Sapindales</taxon>
        <taxon>Anacardiaceae</taxon>
        <taxon>Pistacia</taxon>
    </lineage>
</organism>
<keyword evidence="2" id="KW-1185">Reference proteome</keyword>
<dbReference type="Proteomes" id="UP001164250">
    <property type="component" value="Chromosome 10"/>
</dbReference>
<gene>
    <name evidence="1" type="ORF">Patl1_07718</name>
</gene>
<accession>A0ACC1ALN8</accession>
<reference evidence="2" key="1">
    <citation type="journal article" date="2023" name="G3 (Bethesda)">
        <title>Genome assembly and association tests identify interacting loci associated with vigor, precocity, and sex in interspecific pistachio rootstocks.</title>
        <authorList>
            <person name="Palmer W."/>
            <person name="Jacygrad E."/>
            <person name="Sagayaradj S."/>
            <person name="Cavanaugh K."/>
            <person name="Han R."/>
            <person name="Bertier L."/>
            <person name="Beede B."/>
            <person name="Kafkas S."/>
            <person name="Golino D."/>
            <person name="Preece J."/>
            <person name="Michelmore R."/>
        </authorList>
    </citation>
    <scope>NUCLEOTIDE SEQUENCE [LARGE SCALE GENOMIC DNA]</scope>
</reference>
<evidence type="ECO:0000313" key="2">
    <source>
        <dbReference type="Proteomes" id="UP001164250"/>
    </source>
</evidence>
<name>A0ACC1ALN8_9ROSI</name>